<reference evidence="2" key="1">
    <citation type="submission" date="2022-09" db="EMBL/GenBank/DDBJ databases">
        <title>Maribacter litopenaei sp. nov., isolated from the intestinal tract of the Pacific White Shrimp, Litopenaeus vannamei.</title>
        <authorList>
            <person name="Kim S.Y."/>
            <person name="Hwang C.Y."/>
        </authorList>
    </citation>
    <scope>NUCLEOTIDE SEQUENCE</scope>
    <source>
        <strain evidence="2">HL-LV01</strain>
    </source>
</reference>
<feature type="domain" description="Cellulose-binding Sde182 C-terminal" evidence="1">
    <location>
        <begin position="40"/>
        <end position="123"/>
    </location>
</feature>
<evidence type="ECO:0000313" key="2">
    <source>
        <dbReference type="EMBL" id="UWX54266.1"/>
    </source>
</evidence>
<keyword evidence="3" id="KW-1185">Reference proteome</keyword>
<gene>
    <name evidence="2" type="ORF">NYZ99_15090</name>
</gene>
<dbReference type="Proteomes" id="UP001059209">
    <property type="component" value="Chromosome"/>
</dbReference>
<dbReference type="Pfam" id="PF21027">
    <property type="entry name" value="Sde0182_C"/>
    <property type="match status" value="1"/>
</dbReference>
<accession>A0ABY5Y5F4</accession>
<dbReference type="InterPro" id="IPR013783">
    <property type="entry name" value="Ig-like_fold"/>
</dbReference>
<dbReference type="RefSeq" id="WP_260572063.1">
    <property type="nucleotide sequence ID" value="NZ_CP104205.1"/>
</dbReference>
<sequence length="124" mass="13661">MWEELAARADWAIKEPEDCNHAPIVNKDNLELSAKPGRTVEISGKAVDPDGDNLTAKWWIPAISCTYKDGKGKGLAVSSENGWKTQFVVPNDAKKGDVFVINLEVKDDASRPMTRFAQYIITVG</sequence>
<proteinExistence type="predicted"/>
<evidence type="ECO:0000313" key="3">
    <source>
        <dbReference type="Proteomes" id="UP001059209"/>
    </source>
</evidence>
<name>A0ABY5Y5F4_9FLAO</name>
<organism evidence="2 3">
    <name type="scientific">Maribacter litopenaei</name>
    <dbReference type="NCBI Taxonomy" id="2976127"/>
    <lineage>
        <taxon>Bacteria</taxon>
        <taxon>Pseudomonadati</taxon>
        <taxon>Bacteroidota</taxon>
        <taxon>Flavobacteriia</taxon>
        <taxon>Flavobacteriales</taxon>
        <taxon>Flavobacteriaceae</taxon>
        <taxon>Maribacter</taxon>
    </lineage>
</organism>
<dbReference type="InterPro" id="IPR048527">
    <property type="entry name" value="Sde182_C"/>
</dbReference>
<dbReference type="Gene3D" id="2.60.40.10">
    <property type="entry name" value="Immunoglobulins"/>
    <property type="match status" value="1"/>
</dbReference>
<dbReference type="EMBL" id="CP104205">
    <property type="protein sequence ID" value="UWX54266.1"/>
    <property type="molecule type" value="Genomic_DNA"/>
</dbReference>
<protein>
    <recommendedName>
        <fullName evidence="1">Cellulose-binding Sde182 C-terminal domain-containing protein</fullName>
    </recommendedName>
</protein>
<evidence type="ECO:0000259" key="1">
    <source>
        <dbReference type="Pfam" id="PF21027"/>
    </source>
</evidence>